<sequence>MITCDDDPIKDNMLEVFYYYWKQLELQPNYDIFWEVCARAQYEDGKLVGDKLPHPYFDSDYNEVNFKLKKGCEMDGCRKVEVLRNEASVPDNFMFEDKSSNFPEGVR</sequence>
<evidence type="ECO:0000313" key="1">
    <source>
        <dbReference type="EMBL" id="RGL62552.1"/>
    </source>
</evidence>
<name>A0AA92SZL5_9BACT</name>
<dbReference type="AlphaFoldDB" id="A0AA92SZL5"/>
<dbReference type="EMBL" id="QSSA01000007">
    <property type="protein sequence ID" value="RGL62552.1"/>
    <property type="molecule type" value="Genomic_DNA"/>
</dbReference>
<protein>
    <submittedName>
        <fullName evidence="1">Uncharacterized protein</fullName>
    </submittedName>
</protein>
<organism evidence="1 2">
    <name type="scientific">Segatella copri</name>
    <dbReference type="NCBI Taxonomy" id="165179"/>
    <lineage>
        <taxon>Bacteria</taxon>
        <taxon>Pseudomonadati</taxon>
        <taxon>Bacteroidota</taxon>
        <taxon>Bacteroidia</taxon>
        <taxon>Bacteroidales</taxon>
        <taxon>Prevotellaceae</taxon>
        <taxon>Segatella</taxon>
    </lineage>
</organism>
<proteinExistence type="predicted"/>
<gene>
    <name evidence="1" type="ORF">DXC61_04685</name>
</gene>
<accession>A0AA92SZL5</accession>
<evidence type="ECO:0000313" key="2">
    <source>
        <dbReference type="Proteomes" id="UP000261187"/>
    </source>
</evidence>
<comment type="caution">
    <text evidence="1">The sequence shown here is derived from an EMBL/GenBank/DDBJ whole genome shotgun (WGS) entry which is preliminary data.</text>
</comment>
<dbReference type="Proteomes" id="UP000261187">
    <property type="component" value="Unassembled WGS sequence"/>
</dbReference>
<reference evidence="1 2" key="1">
    <citation type="submission" date="2018-08" db="EMBL/GenBank/DDBJ databases">
        <title>A genome reference for cultivated species of the human gut microbiota.</title>
        <authorList>
            <person name="Zou Y."/>
            <person name="Xue W."/>
            <person name="Luo G."/>
        </authorList>
    </citation>
    <scope>NUCLEOTIDE SEQUENCE [LARGE SCALE GENOMIC DNA]</scope>
    <source>
        <strain evidence="1 2">TF06-40</strain>
    </source>
</reference>